<evidence type="ECO:0000256" key="6">
    <source>
        <dbReference type="ARBA" id="ARBA00023125"/>
    </source>
</evidence>
<feature type="compositionally biased region" description="Basic and acidic residues" evidence="9">
    <location>
        <begin position="894"/>
        <end position="915"/>
    </location>
</feature>
<dbReference type="SUPFAM" id="SSF63748">
    <property type="entry name" value="Tudor/PWWP/MBT"/>
    <property type="match status" value="1"/>
</dbReference>
<dbReference type="InterPro" id="IPR025995">
    <property type="entry name" value="Tudor-knot"/>
</dbReference>
<dbReference type="CDD" id="cd20389">
    <property type="entry name" value="Tudor_ARID4_rpt1"/>
    <property type="match status" value="1"/>
</dbReference>
<dbReference type="OrthoDB" id="10068428at2759"/>
<dbReference type="GO" id="GO:0000976">
    <property type="term" value="F:transcription cis-regulatory region binding"/>
    <property type="evidence" value="ECO:0007669"/>
    <property type="project" value="TreeGrafter"/>
</dbReference>
<dbReference type="SMART" id="SM00501">
    <property type="entry name" value="BRIGHT"/>
    <property type="match status" value="1"/>
</dbReference>
<evidence type="ECO:0000256" key="2">
    <source>
        <dbReference type="ARBA" id="ARBA00022553"/>
    </source>
</evidence>
<feature type="compositionally biased region" description="Basic and acidic residues" evidence="9">
    <location>
        <begin position="1158"/>
        <end position="1169"/>
    </location>
</feature>
<dbReference type="Proteomes" id="UP000494040">
    <property type="component" value="Unassembled WGS sequence"/>
</dbReference>
<feature type="compositionally biased region" description="Low complexity" evidence="9">
    <location>
        <begin position="1653"/>
        <end position="1662"/>
    </location>
</feature>
<feature type="compositionally biased region" description="Basic and acidic residues" evidence="9">
    <location>
        <begin position="941"/>
        <end position="956"/>
    </location>
</feature>
<feature type="compositionally biased region" description="Low complexity" evidence="9">
    <location>
        <begin position="796"/>
        <end position="806"/>
    </location>
</feature>
<feature type="region of interest" description="Disordered" evidence="9">
    <location>
        <begin position="755"/>
        <end position="965"/>
    </location>
</feature>
<dbReference type="CDD" id="cd20390">
    <property type="entry name" value="Tudor_ARID4_rpt2"/>
    <property type="match status" value="1"/>
</dbReference>
<feature type="compositionally biased region" description="Basic and acidic residues" evidence="9">
    <location>
        <begin position="820"/>
        <end position="834"/>
    </location>
</feature>
<feature type="compositionally biased region" description="Polar residues" evidence="9">
    <location>
        <begin position="1255"/>
        <end position="1265"/>
    </location>
</feature>
<feature type="compositionally biased region" description="Polar residues" evidence="9">
    <location>
        <begin position="775"/>
        <end position="790"/>
    </location>
</feature>
<dbReference type="GO" id="GO:0005694">
    <property type="term" value="C:chromosome"/>
    <property type="evidence" value="ECO:0007669"/>
    <property type="project" value="UniProtKB-ARBA"/>
</dbReference>
<feature type="compositionally biased region" description="Basic residues" evidence="9">
    <location>
        <begin position="1541"/>
        <end position="1550"/>
    </location>
</feature>
<dbReference type="InterPro" id="IPR051232">
    <property type="entry name" value="ARID/SWI1_ChromRemod"/>
</dbReference>
<dbReference type="PANTHER" id="PTHR13964">
    <property type="entry name" value="RBP-RELATED"/>
    <property type="match status" value="1"/>
</dbReference>
<feature type="region of interest" description="Disordered" evidence="9">
    <location>
        <begin position="1142"/>
        <end position="1215"/>
    </location>
</feature>
<feature type="region of interest" description="Disordered" evidence="9">
    <location>
        <begin position="406"/>
        <end position="474"/>
    </location>
</feature>
<feature type="compositionally biased region" description="Basic and acidic residues" evidence="9">
    <location>
        <begin position="1194"/>
        <end position="1208"/>
    </location>
</feature>
<proteinExistence type="predicted"/>
<feature type="compositionally biased region" description="Polar residues" evidence="9">
    <location>
        <begin position="1663"/>
        <end position="1675"/>
    </location>
</feature>
<evidence type="ECO:0000256" key="3">
    <source>
        <dbReference type="ARBA" id="ARBA00022843"/>
    </source>
</evidence>
<feature type="compositionally biased region" description="Basic and acidic residues" evidence="9">
    <location>
        <begin position="616"/>
        <end position="629"/>
    </location>
</feature>
<dbReference type="GeneID" id="106663313"/>
<dbReference type="InterPro" id="IPR036431">
    <property type="entry name" value="ARID_dom_sf"/>
</dbReference>
<feature type="compositionally biased region" description="Basic residues" evidence="9">
    <location>
        <begin position="1558"/>
        <end position="1568"/>
    </location>
</feature>
<keyword evidence="5" id="KW-0805">Transcription regulation</keyword>
<dbReference type="Gene3D" id="2.30.30.140">
    <property type="match status" value="3"/>
</dbReference>
<dbReference type="GO" id="GO:0006357">
    <property type="term" value="P:regulation of transcription by RNA polymerase II"/>
    <property type="evidence" value="ECO:0007669"/>
    <property type="project" value="TreeGrafter"/>
</dbReference>
<feature type="compositionally biased region" description="Basic and acidic residues" evidence="9">
    <location>
        <begin position="502"/>
        <end position="520"/>
    </location>
</feature>
<dbReference type="GO" id="GO:0006325">
    <property type="term" value="P:chromatin organization"/>
    <property type="evidence" value="ECO:0007669"/>
    <property type="project" value="UniProtKB-KW"/>
</dbReference>
<feature type="domain" description="ARID" evidence="10">
    <location>
        <begin position="304"/>
        <end position="395"/>
    </location>
</feature>
<reference evidence="11" key="1">
    <citation type="submission" date="2022-01" db="UniProtKB">
        <authorList>
            <consortium name="EnsemblMetazoa"/>
        </authorList>
    </citation>
    <scope>IDENTIFICATION</scope>
</reference>
<keyword evidence="8" id="KW-0539">Nucleus</keyword>
<evidence type="ECO:0000256" key="1">
    <source>
        <dbReference type="ARBA" id="ARBA00022499"/>
    </source>
</evidence>
<feature type="compositionally biased region" description="Basic and acidic residues" evidence="9">
    <location>
        <begin position="638"/>
        <end position="651"/>
    </location>
</feature>
<dbReference type="InterPro" id="IPR000953">
    <property type="entry name" value="Chromo/chromo_shadow_dom"/>
</dbReference>
<accession>A0A8I6TLP6</accession>
<dbReference type="SMART" id="SM00298">
    <property type="entry name" value="CHROMO"/>
    <property type="match status" value="1"/>
</dbReference>
<feature type="compositionally biased region" description="Low complexity" evidence="9">
    <location>
        <begin position="1084"/>
        <end position="1098"/>
    </location>
</feature>
<name>A0A8I6TLP6_CIMLE</name>
<feature type="region of interest" description="Disordered" evidence="9">
    <location>
        <begin position="608"/>
        <end position="662"/>
    </location>
</feature>
<keyword evidence="4" id="KW-0156">Chromatin regulator</keyword>
<feature type="compositionally biased region" description="Basic and acidic residues" evidence="9">
    <location>
        <begin position="418"/>
        <end position="436"/>
    </location>
</feature>
<feature type="compositionally biased region" description="Basic and acidic residues" evidence="9">
    <location>
        <begin position="841"/>
        <end position="855"/>
    </location>
</feature>
<evidence type="ECO:0000256" key="7">
    <source>
        <dbReference type="ARBA" id="ARBA00023163"/>
    </source>
</evidence>
<dbReference type="SMART" id="SM00333">
    <property type="entry name" value="TUDOR"/>
    <property type="match status" value="1"/>
</dbReference>
<keyword evidence="12" id="KW-1185">Reference proteome</keyword>
<evidence type="ECO:0000256" key="4">
    <source>
        <dbReference type="ARBA" id="ARBA00022853"/>
    </source>
</evidence>
<dbReference type="CDD" id="cd20104">
    <property type="entry name" value="MBT_PHF20L1-like"/>
    <property type="match status" value="1"/>
</dbReference>
<organism evidence="11 12">
    <name type="scientific">Cimex lectularius</name>
    <name type="common">Bed bug</name>
    <name type="synonym">Acanthia lectularia</name>
    <dbReference type="NCBI Taxonomy" id="79782"/>
    <lineage>
        <taxon>Eukaryota</taxon>
        <taxon>Metazoa</taxon>
        <taxon>Ecdysozoa</taxon>
        <taxon>Arthropoda</taxon>
        <taxon>Hexapoda</taxon>
        <taxon>Insecta</taxon>
        <taxon>Pterygota</taxon>
        <taxon>Neoptera</taxon>
        <taxon>Paraneoptera</taxon>
        <taxon>Hemiptera</taxon>
        <taxon>Heteroptera</taxon>
        <taxon>Panheteroptera</taxon>
        <taxon>Cimicomorpha</taxon>
        <taxon>Cimicidae</taxon>
        <taxon>Cimex</taxon>
    </lineage>
</organism>
<feature type="region of interest" description="Disordered" evidence="9">
    <location>
        <begin position="1255"/>
        <end position="1282"/>
    </location>
</feature>
<feature type="compositionally biased region" description="Basic and acidic residues" evidence="9">
    <location>
        <begin position="1489"/>
        <end position="1504"/>
    </location>
</feature>
<dbReference type="RefSeq" id="XP_024080572.1">
    <property type="nucleotide sequence ID" value="XM_024224804.1"/>
</dbReference>
<evidence type="ECO:0000313" key="12">
    <source>
        <dbReference type="Proteomes" id="UP000494040"/>
    </source>
</evidence>
<dbReference type="InterPro" id="IPR012603">
    <property type="entry name" value="ARID4A/B_PWWP"/>
</dbReference>
<feature type="compositionally biased region" description="Polar residues" evidence="9">
    <location>
        <begin position="565"/>
        <end position="584"/>
    </location>
</feature>
<dbReference type="GO" id="GO:0005634">
    <property type="term" value="C:nucleus"/>
    <property type="evidence" value="ECO:0007669"/>
    <property type="project" value="TreeGrafter"/>
</dbReference>
<feature type="compositionally biased region" description="Low complexity" evidence="9">
    <location>
        <begin position="765"/>
        <end position="774"/>
    </location>
</feature>
<feature type="region of interest" description="Disordered" evidence="9">
    <location>
        <begin position="502"/>
        <end position="593"/>
    </location>
</feature>
<dbReference type="Pfam" id="PF01388">
    <property type="entry name" value="ARID"/>
    <property type="match status" value="1"/>
</dbReference>
<feature type="region of interest" description="Disordered" evidence="9">
    <location>
        <begin position="134"/>
        <end position="169"/>
    </location>
</feature>
<feature type="compositionally biased region" description="Basic and acidic residues" evidence="9">
    <location>
        <begin position="862"/>
        <end position="885"/>
    </location>
</feature>
<dbReference type="SUPFAM" id="SSF54160">
    <property type="entry name" value="Chromo domain-like"/>
    <property type="match status" value="1"/>
</dbReference>
<protein>
    <recommendedName>
        <fullName evidence="10">ARID domain-containing protein</fullName>
    </recommendedName>
</protein>
<feature type="region of interest" description="Disordered" evidence="9">
    <location>
        <begin position="1393"/>
        <end position="1598"/>
    </location>
</feature>
<feature type="region of interest" description="Disordered" evidence="9">
    <location>
        <begin position="1642"/>
        <end position="1675"/>
    </location>
</feature>
<feature type="compositionally biased region" description="Pro residues" evidence="9">
    <location>
        <begin position="462"/>
        <end position="472"/>
    </location>
</feature>
<evidence type="ECO:0000256" key="5">
    <source>
        <dbReference type="ARBA" id="ARBA00023015"/>
    </source>
</evidence>
<dbReference type="EnsemblMetazoa" id="XM_024224804.1">
    <property type="protein sequence ID" value="XP_024080572.1"/>
    <property type="gene ID" value="LOC106663313"/>
</dbReference>
<feature type="compositionally biased region" description="Acidic residues" evidence="9">
    <location>
        <begin position="1397"/>
        <end position="1407"/>
    </location>
</feature>
<keyword evidence="3" id="KW-0832">Ubl conjugation</keyword>
<dbReference type="FunFam" id="2.30.30.140:FF:000009">
    <property type="entry name" value="AT-rich interactive domain-containing protein 4B"/>
    <property type="match status" value="1"/>
</dbReference>
<feature type="region of interest" description="Disordered" evidence="9">
    <location>
        <begin position="1074"/>
        <end position="1109"/>
    </location>
</feature>
<feature type="compositionally biased region" description="Basic and acidic residues" evidence="9">
    <location>
        <begin position="1528"/>
        <end position="1537"/>
    </location>
</feature>
<dbReference type="SMART" id="SM01014">
    <property type="entry name" value="ARID"/>
    <property type="match status" value="1"/>
</dbReference>
<evidence type="ECO:0000259" key="10">
    <source>
        <dbReference type="PROSITE" id="PS51011"/>
    </source>
</evidence>
<dbReference type="Pfam" id="PF11717">
    <property type="entry name" value="Tudor-knot"/>
    <property type="match status" value="1"/>
</dbReference>
<dbReference type="SUPFAM" id="SSF46774">
    <property type="entry name" value="ARID-like"/>
    <property type="match status" value="1"/>
</dbReference>
<dbReference type="Gene3D" id="1.10.150.60">
    <property type="entry name" value="ARID DNA-binding domain"/>
    <property type="match status" value="1"/>
</dbReference>
<dbReference type="OMA" id="HRIDESP"/>
<keyword evidence="6" id="KW-0238">DNA-binding</keyword>
<keyword evidence="2" id="KW-0597">Phosphoprotein</keyword>
<keyword evidence="1" id="KW-1017">Isopeptide bond</keyword>
<dbReference type="InterPro" id="IPR002999">
    <property type="entry name" value="Tudor"/>
</dbReference>
<dbReference type="InterPro" id="IPR016197">
    <property type="entry name" value="Chromo-like_dom_sf"/>
</dbReference>
<dbReference type="InterPro" id="IPR001606">
    <property type="entry name" value="ARID_dom"/>
</dbReference>
<evidence type="ECO:0000313" key="11">
    <source>
        <dbReference type="EnsemblMetazoa" id="XP_024080572.1"/>
    </source>
</evidence>
<sequence length="1675" mass="188391">MSGWTGKRDMLGDEPPYLAVGTEVSAKYKGAFCEAKIRKVVRSVKCKVLFKQGLGSATVADDQIKGVLRNGATVEVRHSENKEFVEATITKIQDCSQYTVVFDDGDITTLRRSALCMKSGRHFAESETLDQLPLTHPEHFGTPVIGGRRGRRNRTGFEGSSDDEESLTHGPELTIQKEEDIGRVVCVEGSEKRKQKDNWFPGLVVAPTAQDTVEIHVKEEYLVRSFKDGRYYTVPKNEATEFTREIGSKVENQTLKAAVDKALLFLDRAELPPHWDRELLLYGLNDTASDSDHGDCESSDDEPREEKDHFVAQLYKFMDDSGTPINKGPTIGAKDVDLYRLFKVVQNLGGYNRVTNTNNWKTISHKMGFGHNPVTVSLVKQSYKKFLYSFEEFYRKLGCTMINHPRLSRNRSRSGRSLIRDRDRASAPIKTEDKNKPSTSSAVPQLPLIFNIKPDPDAVPVVEPPPPEPPKTYPTLKEKLLQKKTVAPVEVPFPIQKIKEEKKDPEIKIEPKEVKKEVKPRQTKAKPSEPEIGVSKPESMKDASKDRKKKILLRLTGGNKKDSTNKSTRPQVQSKVPTPGLANTRQKRTMKDRVKAFVDQFKTKGIKYGSNLNSAENEKNTKAKIKEEPNANPSGKGAKKEDIAVPIDDKKKGRKRKERGDPVDDHFEVASSVKAVSIGDKLQVCYEPTLSHESKVTYEAKVLNVREEDGEKLYLVHYNGWNSRYDEWIKMSRIAHNYSWTGGRTPKKFLQASMTKTTKKKNQKTDSSSSSTSKEQPFSVTPSKENNRQGSVGRCTTPSSVTSVSSRKYTNTRAFTRSTNKRELSASETDHEYESDYAEIETTKPTEKFEEPSSEKKRKKRKVDDEINPKEIKIKQEPKDEEMSHVKTRRLRKNSLEKAFDKEKESSKTDSKSAEEGNEDLEPTNLSKSKESSCESLTDESPSKGFEEIVPKTEPKDEVEDSENKSINLYPIVCQRIQKEKTTYEEVPNLPKGRDFDLTQIRSELKGIDPTTLVGRPSSSNSESNKEFFVKEEIEAEDVYEFKEPEPFEFEVRKSLEDKNKLNRRNITGRLFDDKSISKSLSTSPAKAKSPVPSPSQSPRKDDSSIENLSTIQTCEEAFDKICASPLRAATEHRSHIHLQIFGVPEDNSDDDFEDDSQDRLVISERDSDNFSNMSNDKESDSYAQENPPVVAAPEKKIELETKENFPKDDEDEDMEDEAINVAIQRAIQESSDDTNDGEFLGKNLTPKVITQTVESSFDTETLPQLQGPKCEPPSPSHLESIGMSTDVESVKTYITHIEEQGEIQEDKKEVIYQDDLMEIREVTTYGDEEIIVEEEGEELEVEVEEEQDMLVVAEEETIEDSQEVVIQERITTQVPSESVVTETVPDTLIQISSKEIDDEDESEENNLDSLICEETIPRSPTPQTEIIGHGEEEAGSSVDVTVETVEIEEQNKESPIINEPAVLAKEPVIDHTPPNTPESSLSSLASPRGHEISPPHLENESIKTLHAPLTTVKPEPLEMPSPPKTAPDTRSKKAEANRSVSKKGRRPRKRSEETGKRKNPRTTRHHGVVVGSDSDEVPDQAGSNSRRENRSPRPGKYNFSLSLGSDIGYAQKIAILLQTLGDIRKAYTDVKSELAMIDRRRKKLRRRERESAAAAAAAAASTNPPSMNNATKVH</sequence>
<dbReference type="PANTHER" id="PTHR13964:SF27">
    <property type="entry name" value="HAT-TRICK, ISOFORM D"/>
    <property type="match status" value="1"/>
</dbReference>
<evidence type="ECO:0000256" key="9">
    <source>
        <dbReference type="SAM" id="MobiDB-lite"/>
    </source>
</evidence>
<feature type="compositionally biased region" description="Polar residues" evidence="9">
    <location>
        <begin position="807"/>
        <end position="818"/>
    </location>
</feature>
<dbReference type="PROSITE" id="PS51011">
    <property type="entry name" value="ARID"/>
    <property type="match status" value="1"/>
</dbReference>
<feature type="compositionally biased region" description="Acidic residues" evidence="9">
    <location>
        <begin position="1147"/>
        <end position="1157"/>
    </location>
</feature>
<dbReference type="CTD" id="32877"/>
<evidence type="ECO:0000256" key="8">
    <source>
        <dbReference type="ARBA" id="ARBA00023242"/>
    </source>
</evidence>
<dbReference type="Pfam" id="PF08169">
    <property type="entry name" value="RBB1NT"/>
    <property type="match status" value="1"/>
</dbReference>
<keyword evidence="7" id="KW-0804">Transcription</keyword>